<dbReference type="CDD" id="cd05233">
    <property type="entry name" value="SDR_c"/>
    <property type="match status" value="1"/>
</dbReference>
<dbReference type="GO" id="GO:0048038">
    <property type="term" value="F:quinone binding"/>
    <property type="evidence" value="ECO:0007669"/>
    <property type="project" value="TreeGrafter"/>
</dbReference>
<dbReference type="PANTHER" id="PTHR42760">
    <property type="entry name" value="SHORT-CHAIN DEHYDROGENASES/REDUCTASES FAMILY MEMBER"/>
    <property type="match status" value="1"/>
</dbReference>
<evidence type="ECO:0000256" key="1">
    <source>
        <dbReference type="ARBA" id="ARBA00006484"/>
    </source>
</evidence>
<accession>A0A7M2YU70</accession>
<dbReference type="InterPro" id="IPR002347">
    <property type="entry name" value="SDR_fam"/>
</dbReference>
<evidence type="ECO:0000256" key="2">
    <source>
        <dbReference type="ARBA" id="ARBA00023002"/>
    </source>
</evidence>
<dbReference type="Gene3D" id="3.40.50.720">
    <property type="entry name" value="NAD(P)-binding Rossmann-like Domain"/>
    <property type="match status" value="1"/>
</dbReference>
<organism evidence="3 4">
    <name type="scientific">Gaiella occulta</name>
    <dbReference type="NCBI Taxonomy" id="1002870"/>
    <lineage>
        <taxon>Bacteria</taxon>
        <taxon>Bacillati</taxon>
        <taxon>Actinomycetota</taxon>
        <taxon>Thermoleophilia</taxon>
        <taxon>Gaiellales</taxon>
        <taxon>Gaiellaceae</taxon>
        <taxon>Gaiella</taxon>
    </lineage>
</organism>
<sequence length="264" mass="27547">MDTQRHAGRTVLVTGGGSGIGRATALRFADEGAAGVVIVDRLQDRLDAVAAELSQRGTKVGTVCCDLYEISDADRAVHEAGEHFGRIDVVISNAAAWTAESFLDMKDESWLKVIGVNLTAGYVIGQRAARAMVASGRGGAIQYTASISSLGGSPMFSHYNAAKAGLANLVKTMSLELVGYGIRVNAVSPGPTDTQQSVDVVGLELMDKWRREGFPVAPMGRLGSAEDMAAAHSFLASDDASYVTGVNLVVDGGLTAHAYSVPES</sequence>
<dbReference type="AlphaFoldDB" id="A0A7M2YU70"/>
<dbReference type="OrthoDB" id="7064009at2"/>
<dbReference type="InterPro" id="IPR020904">
    <property type="entry name" value="Sc_DH/Rdtase_CS"/>
</dbReference>
<dbReference type="PROSITE" id="PS00061">
    <property type="entry name" value="ADH_SHORT"/>
    <property type="match status" value="1"/>
</dbReference>
<comment type="caution">
    <text evidence="3">The sequence shown here is derived from an EMBL/GenBank/DDBJ whole genome shotgun (WGS) entry which is preliminary data.</text>
</comment>
<dbReference type="PRINTS" id="PR00081">
    <property type="entry name" value="GDHRDH"/>
</dbReference>
<reference evidence="4" key="2">
    <citation type="journal article" date="2019" name="MicrobiologyOpen">
        <title>High-quality draft genome sequence of Gaiella occulta isolated from a 150 meter deep mineral water borehole and comparison with the genome sequences of other deep-branching lineages of the phylum Actinobacteria.</title>
        <authorList>
            <person name="Severino R."/>
            <person name="Froufe H.J.C."/>
            <person name="Barroso C."/>
            <person name="Albuquerque L."/>
            <person name="Lobo-da-Cunha A."/>
            <person name="da Costa M.S."/>
            <person name="Egas C."/>
        </authorList>
    </citation>
    <scope>NUCLEOTIDE SEQUENCE [LARGE SCALE GENOMIC DNA]</scope>
    <source>
        <strain evidence="4">F2-233</strain>
    </source>
</reference>
<dbReference type="FunFam" id="3.40.50.720:FF:000084">
    <property type="entry name" value="Short-chain dehydrogenase reductase"/>
    <property type="match status" value="1"/>
</dbReference>
<dbReference type="SUPFAM" id="SSF51735">
    <property type="entry name" value="NAD(P)-binding Rossmann-fold domains"/>
    <property type="match status" value="1"/>
</dbReference>
<protein>
    <submittedName>
        <fullName evidence="3">Dehydrogenases with different specificities (Related to short-chain alcohol dehydrogenases)</fullName>
    </submittedName>
</protein>
<comment type="similarity">
    <text evidence="1">Belongs to the short-chain dehydrogenases/reductases (SDR) family.</text>
</comment>
<dbReference type="PRINTS" id="PR00080">
    <property type="entry name" value="SDRFAMILY"/>
</dbReference>
<evidence type="ECO:0000313" key="4">
    <source>
        <dbReference type="Proteomes" id="UP000254134"/>
    </source>
</evidence>
<dbReference type="GO" id="GO:0016616">
    <property type="term" value="F:oxidoreductase activity, acting on the CH-OH group of donors, NAD or NADP as acceptor"/>
    <property type="evidence" value="ECO:0007669"/>
    <property type="project" value="TreeGrafter"/>
</dbReference>
<proteinExistence type="inferred from homology"/>
<gene>
    <name evidence="3" type="ORF">Gocc_2539</name>
</gene>
<name>A0A7M2YU70_9ACTN</name>
<dbReference type="RefSeq" id="WP_114796954.1">
    <property type="nucleotide sequence ID" value="NZ_QQZY01000007.1"/>
</dbReference>
<reference evidence="3 4" key="1">
    <citation type="submission" date="2018-07" db="EMBL/GenBank/DDBJ databases">
        <title>High-quality-draft genome sequence of Gaiella occulta.</title>
        <authorList>
            <person name="Severino R."/>
            <person name="Froufe H.J.C."/>
            <person name="Rainey F.A."/>
            <person name="Barroso C."/>
            <person name="Albuquerque L."/>
            <person name="Lobo-Da-Cunha A."/>
            <person name="Da Costa M.S."/>
            <person name="Egas C."/>
        </authorList>
    </citation>
    <scope>NUCLEOTIDE SEQUENCE [LARGE SCALE GENOMIC DNA]</scope>
    <source>
        <strain evidence="3 4">F2-233</strain>
    </source>
</reference>
<evidence type="ECO:0000313" key="3">
    <source>
        <dbReference type="EMBL" id="RDI73626.1"/>
    </source>
</evidence>
<dbReference type="Pfam" id="PF13561">
    <property type="entry name" value="adh_short_C2"/>
    <property type="match status" value="1"/>
</dbReference>
<keyword evidence="2" id="KW-0560">Oxidoreductase</keyword>
<dbReference type="PANTHER" id="PTHR42760:SF83">
    <property type="entry name" value="(3R)-3-HYDROXYACYL-COA DEHYDROGENASE"/>
    <property type="match status" value="1"/>
</dbReference>
<dbReference type="GO" id="GO:0006633">
    <property type="term" value="P:fatty acid biosynthetic process"/>
    <property type="evidence" value="ECO:0007669"/>
    <property type="project" value="TreeGrafter"/>
</dbReference>
<dbReference type="EMBL" id="QQZY01000007">
    <property type="protein sequence ID" value="RDI73626.1"/>
    <property type="molecule type" value="Genomic_DNA"/>
</dbReference>
<dbReference type="InterPro" id="IPR036291">
    <property type="entry name" value="NAD(P)-bd_dom_sf"/>
</dbReference>
<dbReference type="Proteomes" id="UP000254134">
    <property type="component" value="Unassembled WGS sequence"/>
</dbReference>
<keyword evidence="4" id="KW-1185">Reference proteome</keyword>